<feature type="compositionally biased region" description="Low complexity" evidence="1">
    <location>
        <begin position="233"/>
        <end position="262"/>
    </location>
</feature>
<evidence type="ECO:0000313" key="2">
    <source>
        <dbReference type="EMBL" id="WOL09824.1"/>
    </source>
</evidence>
<feature type="compositionally biased region" description="Pro residues" evidence="1">
    <location>
        <begin position="90"/>
        <end position="100"/>
    </location>
</feature>
<proteinExistence type="predicted"/>
<feature type="compositionally biased region" description="Basic and acidic residues" evidence="1">
    <location>
        <begin position="35"/>
        <end position="48"/>
    </location>
</feature>
<feature type="compositionally biased region" description="Polar residues" evidence="1">
    <location>
        <begin position="49"/>
        <end position="67"/>
    </location>
</feature>
<dbReference type="EMBL" id="CP136895">
    <property type="protein sequence ID" value="WOL09824.1"/>
    <property type="molecule type" value="Genomic_DNA"/>
</dbReference>
<sequence length="325" mass="34315">MGLLHSTFFGGSEHGGFDGPNARSSSSSGNGGRDFAVHGSEKQSETSHPRLNQASPSRPPATSTAVSLRSFELPLNPTSSSPSLSSSTSPGPPSRSPNPPKVDRPCDSSPKVSSLYSDYSPYSSFLLASKSPNTPTVELPRDSSSSRVSSPFLNRSPPSSFPIPSNASPSSTSPGPPSRSPSTPKVDRPCDSSPKVSSSCSGYSPSSSFLLPSKSPNTPTVERPRDSYSPIVSSPFSNCSPPSSFPKPSIASPSSTSPSKTSQFKSGREQIETPRFKQKLTDDDEIFEIPEDLQEQIKGNEVPAVVTTSLSPQNYADYFGTLLYA</sequence>
<name>A0AAQ3QG71_9LILI</name>
<evidence type="ECO:0000313" key="3">
    <source>
        <dbReference type="Proteomes" id="UP001327560"/>
    </source>
</evidence>
<feature type="compositionally biased region" description="Basic and acidic residues" evidence="1">
    <location>
        <begin position="266"/>
        <end position="281"/>
    </location>
</feature>
<dbReference type="AlphaFoldDB" id="A0AAQ3QG71"/>
<feature type="compositionally biased region" description="Low complexity" evidence="1">
    <location>
        <begin position="74"/>
        <end position="89"/>
    </location>
</feature>
<feature type="compositionally biased region" description="Low complexity" evidence="1">
    <location>
        <begin position="142"/>
        <end position="173"/>
    </location>
</feature>
<organism evidence="2 3">
    <name type="scientific">Canna indica</name>
    <name type="common">Indian-shot</name>
    <dbReference type="NCBI Taxonomy" id="4628"/>
    <lineage>
        <taxon>Eukaryota</taxon>
        <taxon>Viridiplantae</taxon>
        <taxon>Streptophyta</taxon>
        <taxon>Embryophyta</taxon>
        <taxon>Tracheophyta</taxon>
        <taxon>Spermatophyta</taxon>
        <taxon>Magnoliopsida</taxon>
        <taxon>Liliopsida</taxon>
        <taxon>Zingiberales</taxon>
        <taxon>Cannaceae</taxon>
        <taxon>Canna</taxon>
    </lineage>
</organism>
<keyword evidence="3" id="KW-1185">Reference proteome</keyword>
<feature type="compositionally biased region" description="Low complexity" evidence="1">
    <location>
        <begin position="113"/>
        <end position="127"/>
    </location>
</feature>
<feature type="compositionally biased region" description="Low complexity" evidence="1">
    <location>
        <begin position="191"/>
        <end position="216"/>
    </location>
</feature>
<protein>
    <submittedName>
        <fullName evidence="2">RNA helicase SDE3</fullName>
    </submittedName>
</protein>
<keyword evidence="2" id="KW-0378">Hydrolase</keyword>
<keyword evidence="2" id="KW-0067">ATP-binding</keyword>
<keyword evidence="2" id="KW-0347">Helicase</keyword>
<dbReference type="Proteomes" id="UP001327560">
    <property type="component" value="Chromosome 6"/>
</dbReference>
<reference evidence="2 3" key="1">
    <citation type="submission" date="2023-10" db="EMBL/GenBank/DDBJ databases">
        <title>Chromosome-scale genome assembly provides insights into flower coloration mechanisms of Canna indica.</title>
        <authorList>
            <person name="Li C."/>
        </authorList>
    </citation>
    <scope>NUCLEOTIDE SEQUENCE [LARGE SCALE GENOMIC DNA]</scope>
    <source>
        <tissue evidence="2">Flower</tissue>
    </source>
</reference>
<feature type="region of interest" description="Disordered" evidence="1">
    <location>
        <begin position="1"/>
        <end position="284"/>
    </location>
</feature>
<evidence type="ECO:0000256" key="1">
    <source>
        <dbReference type="SAM" id="MobiDB-lite"/>
    </source>
</evidence>
<gene>
    <name evidence="2" type="ORF">Cni_G18577</name>
</gene>
<accession>A0AAQ3QG71</accession>
<keyword evidence="2" id="KW-0547">Nucleotide-binding</keyword>
<dbReference type="GO" id="GO:0004386">
    <property type="term" value="F:helicase activity"/>
    <property type="evidence" value="ECO:0007669"/>
    <property type="project" value="UniProtKB-KW"/>
</dbReference>